<organism evidence="2 3">
    <name type="scientific">Pseudomonas costantinii</name>
    <dbReference type="NCBI Taxonomy" id="168469"/>
    <lineage>
        <taxon>Bacteria</taxon>
        <taxon>Pseudomonadati</taxon>
        <taxon>Pseudomonadota</taxon>
        <taxon>Gammaproteobacteria</taxon>
        <taxon>Pseudomonadales</taxon>
        <taxon>Pseudomonadaceae</taxon>
        <taxon>Pseudomonas</taxon>
    </lineage>
</organism>
<keyword evidence="3" id="KW-1185">Reference proteome</keyword>
<proteinExistence type="predicted"/>
<comment type="caution">
    <text evidence="2">The sequence shown here is derived from an EMBL/GenBank/DDBJ whole genome shotgun (WGS) entry which is preliminary data.</text>
</comment>
<dbReference type="EMBL" id="FNTS01000002">
    <property type="protein sequence ID" value="SED72573.1"/>
    <property type="molecule type" value="Genomic_DNA"/>
</dbReference>
<evidence type="ECO:0000313" key="3">
    <source>
        <dbReference type="Proteomes" id="UP000182179"/>
    </source>
</evidence>
<dbReference type="Proteomes" id="UP000182179">
    <property type="component" value="Unassembled WGS sequence"/>
</dbReference>
<evidence type="ECO:0000313" key="2">
    <source>
        <dbReference type="EMBL" id="SED72573.1"/>
    </source>
</evidence>
<accession>A0A1H5D165</accession>
<sequence>MNIRMGGLKIFGWLKVILMFVGALALLKYGAVKLLSLDFDSDDDVATVLSKSPDGRFTAATVTRAGGGAIAPFCSDSIFVFNSLQTIDEVIAQPEYEVYSAECDVFFDHDASPKVRWDSENTLQIDFAIGATRTAARDAKLRASDASGKVRISFSAYR</sequence>
<feature type="transmembrane region" description="Helical" evidence="1">
    <location>
        <begin position="12"/>
        <end position="31"/>
    </location>
</feature>
<evidence type="ECO:0000256" key="1">
    <source>
        <dbReference type="SAM" id="Phobius"/>
    </source>
</evidence>
<keyword evidence="1" id="KW-1133">Transmembrane helix</keyword>
<keyword evidence="1" id="KW-0812">Transmembrane</keyword>
<dbReference type="RefSeq" id="WP_139213503.1">
    <property type="nucleotide sequence ID" value="NZ_FNTS01000002.1"/>
</dbReference>
<keyword evidence="1" id="KW-0472">Membrane</keyword>
<protein>
    <submittedName>
        <fullName evidence="2">Uncharacterized protein</fullName>
    </submittedName>
</protein>
<name>A0A1H5D165_9PSED</name>
<gene>
    <name evidence="2" type="ORF">SAMN04515675_2211</name>
</gene>
<reference evidence="2 3" key="1">
    <citation type="submission" date="2016-10" db="EMBL/GenBank/DDBJ databases">
        <authorList>
            <person name="Varghese N."/>
            <person name="Submissions S."/>
        </authorList>
    </citation>
    <scope>NUCLEOTIDE SEQUENCE [LARGE SCALE GENOMIC DNA]</scope>
    <source>
        <strain evidence="2 3">BS2773</strain>
    </source>
</reference>